<organism evidence="1 2">
    <name type="scientific">Microbacterium schleiferi</name>
    <dbReference type="NCBI Taxonomy" id="69362"/>
    <lineage>
        <taxon>Bacteria</taxon>
        <taxon>Bacillati</taxon>
        <taxon>Actinomycetota</taxon>
        <taxon>Actinomycetes</taxon>
        <taxon>Micrococcales</taxon>
        <taxon>Microbacteriaceae</taxon>
        <taxon>Microbacterium</taxon>
    </lineage>
</organism>
<accession>A0A7S8MVE6</accession>
<dbReference type="KEGG" id="msf:IT882_11860"/>
<dbReference type="InterPro" id="IPR011200">
    <property type="entry name" value="UCP012608"/>
</dbReference>
<proteinExistence type="predicted"/>
<dbReference type="EMBL" id="CP064760">
    <property type="protein sequence ID" value="QPE03935.1"/>
    <property type="molecule type" value="Genomic_DNA"/>
</dbReference>
<evidence type="ECO:0000313" key="1">
    <source>
        <dbReference type="EMBL" id="QPE03935.1"/>
    </source>
</evidence>
<dbReference type="Proteomes" id="UP000594480">
    <property type="component" value="Chromosome"/>
</dbReference>
<protein>
    <submittedName>
        <fullName evidence="1">DUF2332 domain-containing protein</fullName>
    </submittedName>
</protein>
<name>A0A7S8MVE6_9MICO</name>
<reference evidence="1 2" key="1">
    <citation type="submission" date="2020-11" db="EMBL/GenBank/DDBJ databases">
        <title>Amino acid is mineralized and recycled by bacteria in oceanic microbiome.</title>
        <authorList>
            <person name="Zheng L.Y."/>
        </authorList>
    </citation>
    <scope>NUCLEOTIDE SEQUENCE [LARGE SCALE GENOMIC DNA]</scope>
    <source>
        <strain evidence="1 2">A32-1</strain>
    </source>
</reference>
<sequence length="336" mass="36106">MVTSPDAEASRVAERYDRFATQEAPGRSELYAAWAAGVAADPDTQRLLARIPAERRQPPLVFAVTRMLGAAEGSFAEWSQWLAENSDEVVAECMARGLQTNEPLRCAALLPALSLIDGPIALLEIGVSAGLCLYPDRYSYRYEGGPALDPARGPSPVILHSRAQGLPDLQLPEVVWRRGIDLAPLDAASAADRRFLTALVWPGEQGRLERITAALDIVREDPPTLVAGDATDDGLLGAVAAEAPRGATLVVTTPGVLPHIARAGRTRLFTQIDALRSARPGTRWVSIDPPGLHDRWGADAATWPGFALGMDEQALAVVDPLGAWVEWRAHDVAARR</sequence>
<keyword evidence="2" id="KW-1185">Reference proteome</keyword>
<dbReference type="Pfam" id="PF10094">
    <property type="entry name" value="DUF2332"/>
    <property type="match status" value="1"/>
</dbReference>
<dbReference type="AlphaFoldDB" id="A0A7S8MVE6"/>
<evidence type="ECO:0000313" key="2">
    <source>
        <dbReference type="Proteomes" id="UP000594480"/>
    </source>
</evidence>
<dbReference type="RefSeq" id="WP_195692026.1">
    <property type="nucleotide sequence ID" value="NZ_CP064760.1"/>
</dbReference>
<gene>
    <name evidence="1" type="ORF">IT882_11860</name>
</gene>